<evidence type="ECO:0000313" key="2">
    <source>
        <dbReference type="Proteomes" id="UP000017836"/>
    </source>
</evidence>
<dbReference type="Gramene" id="ERN02210">
    <property type="protein sequence ID" value="ERN02210"/>
    <property type="gene ID" value="AMTR_s00045p00211350"/>
</dbReference>
<dbReference type="PANTHER" id="PTHR35759:SF1">
    <property type="entry name" value="OS07G0673000 PROTEIN"/>
    <property type="match status" value="1"/>
</dbReference>
<dbReference type="PANTHER" id="PTHR35759">
    <property type="entry name" value="BNAA09G03860D PROTEIN"/>
    <property type="match status" value="1"/>
</dbReference>
<proteinExistence type="predicted"/>
<protein>
    <submittedName>
        <fullName evidence="1">Uncharacterized protein</fullName>
    </submittedName>
</protein>
<name>W1P5I8_AMBTC</name>
<reference evidence="2" key="1">
    <citation type="journal article" date="2013" name="Science">
        <title>The Amborella genome and the evolution of flowering plants.</title>
        <authorList>
            <consortium name="Amborella Genome Project"/>
        </authorList>
    </citation>
    <scope>NUCLEOTIDE SEQUENCE [LARGE SCALE GENOMIC DNA]</scope>
</reference>
<dbReference type="Proteomes" id="UP000017836">
    <property type="component" value="Unassembled WGS sequence"/>
</dbReference>
<organism evidence="1 2">
    <name type="scientific">Amborella trichopoda</name>
    <dbReference type="NCBI Taxonomy" id="13333"/>
    <lineage>
        <taxon>Eukaryota</taxon>
        <taxon>Viridiplantae</taxon>
        <taxon>Streptophyta</taxon>
        <taxon>Embryophyta</taxon>
        <taxon>Tracheophyta</taxon>
        <taxon>Spermatophyta</taxon>
        <taxon>Magnoliopsida</taxon>
        <taxon>Amborellales</taxon>
        <taxon>Amborellaceae</taxon>
        <taxon>Amborella</taxon>
    </lineage>
</organism>
<dbReference type="EMBL" id="KI394661">
    <property type="protein sequence ID" value="ERN02210.1"/>
    <property type="molecule type" value="Genomic_DNA"/>
</dbReference>
<sequence length="285" mass="32479">MAFFAFSATATPVPTRLQGTCFRFSGAKRRQQEEKEHDYDKLEGRRDLGQIKGWRDADEMVWWPPLPVMELARLAVESGGDPGAIHRTLNPTMIPVPDVEGCKKNHCELTRTDYGRRFINKELNLYIAFLFDTIVARGPSVGFNVSLNRYDLFHGHLFLATNTGRLGILFHAKEYPAYEKKVFPYNMGYCQKGSYVRYDESMNMRNILWLAPMPSNITRSPPKWSAPGTLVVLDAHPSGIIYGDLIPDYAKDARTIYEEYFGDIVVDVNYFNVGNVAAEEKLFIC</sequence>
<dbReference type="HOGENOM" id="CLU_069725_0_0_1"/>
<gene>
    <name evidence="1" type="ORF">AMTR_s00045p00211350</name>
</gene>
<keyword evidence="2" id="KW-1185">Reference proteome</keyword>
<accession>W1P5I8</accession>
<dbReference type="OMA" id="FCQAGSN"/>
<evidence type="ECO:0000313" key="1">
    <source>
        <dbReference type="EMBL" id="ERN02210.1"/>
    </source>
</evidence>
<dbReference type="AlphaFoldDB" id="W1P5I8"/>
<dbReference type="eggNOG" id="ENOG502QQRP">
    <property type="taxonomic scope" value="Eukaryota"/>
</dbReference>